<reference evidence="1" key="1">
    <citation type="submission" date="2020-06" db="EMBL/GenBank/DDBJ databases">
        <title>Draft genome of Bugula neritina, a colonial animal packing powerful symbionts and potential medicines.</title>
        <authorList>
            <person name="Rayko M."/>
        </authorList>
    </citation>
    <scope>NUCLEOTIDE SEQUENCE [LARGE SCALE GENOMIC DNA]</scope>
    <source>
        <strain evidence="1">Kwan_BN1</strain>
    </source>
</reference>
<dbReference type="EMBL" id="VXIV02001271">
    <property type="protein sequence ID" value="KAF6033649.1"/>
    <property type="molecule type" value="Genomic_DNA"/>
</dbReference>
<name>A0A7J7K4S9_BUGNE</name>
<keyword evidence="2" id="KW-1185">Reference proteome</keyword>
<dbReference type="AlphaFoldDB" id="A0A7J7K4S9"/>
<accession>A0A7J7K4S9</accession>
<evidence type="ECO:0000313" key="2">
    <source>
        <dbReference type="Proteomes" id="UP000593567"/>
    </source>
</evidence>
<protein>
    <submittedName>
        <fullName evidence="1">Uncharacterized protein</fullName>
    </submittedName>
</protein>
<dbReference type="OrthoDB" id="200349at2759"/>
<evidence type="ECO:0000313" key="1">
    <source>
        <dbReference type="EMBL" id="KAF6033649.1"/>
    </source>
</evidence>
<proteinExistence type="predicted"/>
<gene>
    <name evidence="1" type="ORF">EB796_008044</name>
</gene>
<dbReference type="Proteomes" id="UP000593567">
    <property type="component" value="Unassembled WGS sequence"/>
</dbReference>
<comment type="caution">
    <text evidence="1">The sequence shown here is derived from an EMBL/GenBank/DDBJ whole genome shotgun (WGS) entry which is preliminary data.</text>
</comment>
<organism evidence="1 2">
    <name type="scientific">Bugula neritina</name>
    <name type="common">Brown bryozoan</name>
    <name type="synonym">Sertularia neritina</name>
    <dbReference type="NCBI Taxonomy" id="10212"/>
    <lineage>
        <taxon>Eukaryota</taxon>
        <taxon>Metazoa</taxon>
        <taxon>Spiralia</taxon>
        <taxon>Lophotrochozoa</taxon>
        <taxon>Bryozoa</taxon>
        <taxon>Gymnolaemata</taxon>
        <taxon>Cheilostomatida</taxon>
        <taxon>Flustrina</taxon>
        <taxon>Buguloidea</taxon>
        <taxon>Bugulidae</taxon>
        <taxon>Bugula</taxon>
    </lineage>
</organism>
<sequence>MSRVESEEETSYNCKVALTFISPDLVMEATAASISTECFTGKILVRESEDYQLQISSIYYSDGQTAR</sequence>